<dbReference type="RefSeq" id="WP_179905030.1">
    <property type="nucleotide sequence ID" value="NZ_JACBXS010000007.1"/>
</dbReference>
<proteinExistence type="predicted"/>
<dbReference type="AlphaFoldDB" id="A0A7Z0HY07"/>
<evidence type="ECO:0000313" key="1">
    <source>
        <dbReference type="EMBL" id="NYS24327.1"/>
    </source>
</evidence>
<dbReference type="Pfam" id="PF06319">
    <property type="entry name" value="MmcB-like"/>
    <property type="match status" value="1"/>
</dbReference>
<dbReference type="PIRSF" id="PIRSF031796">
    <property type="entry name" value="UPC031796"/>
    <property type="match status" value="1"/>
</dbReference>
<sequence length="150" mass="16723">MIAPLPQRAPGQRLARGVTRHLLERGFASLCEYVPARGLRVDVIALGPKGEVWVVECKSSRADFTADRKWQGYLEWCDRYFWAVAADFPQDLLPEDTGLILADDYGAEVIRMAPETPLAPSRRKALTRDFARQAALRLQHAQDGSCQVGA</sequence>
<gene>
    <name evidence="1" type="ORF">HUK65_04915</name>
</gene>
<keyword evidence="2" id="KW-1185">Reference proteome</keyword>
<comment type="caution">
    <text evidence="1">The sequence shown here is derived from an EMBL/GenBank/DDBJ whole genome shotgun (WGS) entry which is preliminary data.</text>
</comment>
<dbReference type="InterPro" id="IPR009394">
    <property type="entry name" value="MmcB-like"/>
</dbReference>
<dbReference type="InterPro" id="IPR011335">
    <property type="entry name" value="Restrct_endonuc-II-like"/>
</dbReference>
<reference evidence="1 2" key="1">
    <citation type="journal article" date="2000" name="Arch. Microbiol.">
        <title>Rhodobaca bogoriensis gen. nov. and sp. nov., an alkaliphilic purple nonsulfur bacterium from African Rift Valley soda lakes.</title>
        <authorList>
            <person name="Milford A.D."/>
            <person name="Achenbach L.A."/>
            <person name="Jung D.O."/>
            <person name="Madigan M.T."/>
        </authorList>
    </citation>
    <scope>NUCLEOTIDE SEQUENCE [LARGE SCALE GENOMIC DNA]</scope>
    <source>
        <strain evidence="1 2">2376</strain>
    </source>
</reference>
<name>A0A7Z0HY07_9RHOB</name>
<protein>
    <submittedName>
        <fullName evidence="1">MmcB family DNA repair protein</fullName>
    </submittedName>
</protein>
<dbReference type="SUPFAM" id="SSF52980">
    <property type="entry name" value="Restriction endonuclease-like"/>
    <property type="match status" value="1"/>
</dbReference>
<accession>A0A7Z0HY07</accession>
<evidence type="ECO:0000313" key="2">
    <source>
        <dbReference type="Proteomes" id="UP000529417"/>
    </source>
</evidence>
<dbReference type="EMBL" id="JACBXS010000007">
    <property type="protein sequence ID" value="NYS24327.1"/>
    <property type="molecule type" value="Genomic_DNA"/>
</dbReference>
<dbReference type="Proteomes" id="UP000529417">
    <property type="component" value="Unassembled WGS sequence"/>
</dbReference>
<organism evidence="1 2">
    <name type="scientific">Rhabdonatronobacter sediminivivens</name>
    <dbReference type="NCBI Taxonomy" id="2743469"/>
    <lineage>
        <taxon>Bacteria</taxon>
        <taxon>Pseudomonadati</taxon>
        <taxon>Pseudomonadota</taxon>
        <taxon>Alphaproteobacteria</taxon>
        <taxon>Rhodobacterales</taxon>
        <taxon>Paracoccaceae</taxon>
        <taxon>Rhabdonatronobacter</taxon>
    </lineage>
</organism>